<name>A0A8J8T9N2_HALGN</name>
<proteinExistence type="predicted"/>
<comment type="caution">
    <text evidence="1">The sequence shown here is derived from an EMBL/GenBank/DDBJ whole genome shotgun (WGS) entry which is preliminary data.</text>
</comment>
<evidence type="ECO:0000313" key="1">
    <source>
        <dbReference type="EMBL" id="TNV86403.1"/>
    </source>
</evidence>
<reference evidence="1" key="1">
    <citation type="submission" date="2019-06" db="EMBL/GenBank/DDBJ databases">
        <authorList>
            <person name="Zheng W."/>
        </authorList>
    </citation>
    <scope>NUCLEOTIDE SEQUENCE</scope>
    <source>
        <strain evidence="1">QDHG01</strain>
    </source>
</reference>
<keyword evidence="2" id="KW-1185">Reference proteome</keyword>
<protein>
    <submittedName>
        <fullName evidence="1">Uncharacterized protein</fullName>
    </submittedName>
</protein>
<gene>
    <name evidence="1" type="ORF">FGO68_gene7149</name>
</gene>
<dbReference type="AlphaFoldDB" id="A0A8J8T9N2"/>
<dbReference type="Proteomes" id="UP000785679">
    <property type="component" value="Unassembled WGS sequence"/>
</dbReference>
<sequence>MGKLSFEWQMRVKSQLIRLKLKIQSIYCFCINEAKQAKQRIFRQRNFRSLSEKPIYWSKKGANRQCQYHF</sequence>
<accession>A0A8J8T9N2</accession>
<dbReference type="EMBL" id="RRYP01001106">
    <property type="protein sequence ID" value="TNV86403.1"/>
    <property type="molecule type" value="Genomic_DNA"/>
</dbReference>
<organism evidence="1 2">
    <name type="scientific">Halteria grandinella</name>
    <dbReference type="NCBI Taxonomy" id="5974"/>
    <lineage>
        <taxon>Eukaryota</taxon>
        <taxon>Sar</taxon>
        <taxon>Alveolata</taxon>
        <taxon>Ciliophora</taxon>
        <taxon>Intramacronucleata</taxon>
        <taxon>Spirotrichea</taxon>
        <taxon>Stichotrichia</taxon>
        <taxon>Sporadotrichida</taxon>
        <taxon>Halteriidae</taxon>
        <taxon>Halteria</taxon>
    </lineage>
</organism>
<evidence type="ECO:0000313" key="2">
    <source>
        <dbReference type="Proteomes" id="UP000785679"/>
    </source>
</evidence>